<evidence type="ECO:0000259" key="8">
    <source>
        <dbReference type="Pfam" id="PF02687"/>
    </source>
</evidence>
<dbReference type="InterPro" id="IPR003838">
    <property type="entry name" value="ABC3_permease_C"/>
</dbReference>
<feature type="transmembrane region" description="Helical" evidence="7">
    <location>
        <begin position="376"/>
        <end position="396"/>
    </location>
</feature>
<evidence type="ECO:0000313" key="11">
    <source>
        <dbReference type="Proteomes" id="UP000005990"/>
    </source>
</evidence>
<keyword evidence="4 7" id="KW-1133">Transmembrane helix</keyword>
<comment type="similarity">
    <text evidence="6">Belongs to the ABC-4 integral membrane protein family.</text>
</comment>
<dbReference type="PANTHER" id="PTHR30572:SF4">
    <property type="entry name" value="ABC TRANSPORTER PERMEASE YTRF"/>
    <property type="match status" value="1"/>
</dbReference>
<keyword evidence="11" id="KW-1185">Reference proteome</keyword>
<evidence type="ECO:0000256" key="1">
    <source>
        <dbReference type="ARBA" id="ARBA00004651"/>
    </source>
</evidence>
<dbReference type="Pfam" id="PF12704">
    <property type="entry name" value="MacB_PCD"/>
    <property type="match status" value="1"/>
</dbReference>
<keyword evidence="2" id="KW-1003">Cell membrane</keyword>
<dbReference type="AlphaFoldDB" id="E4KPC8"/>
<dbReference type="Pfam" id="PF02687">
    <property type="entry name" value="FtsX"/>
    <property type="match status" value="1"/>
</dbReference>
<dbReference type="eggNOG" id="COG0577">
    <property type="taxonomic scope" value="Bacteria"/>
</dbReference>
<dbReference type="Proteomes" id="UP000005990">
    <property type="component" value="Unassembled WGS sequence"/>
</dbReference>
<accession>E4KPC8</accession>
<comment type="subcellular location">
    <subcellularLocation>
        <location evidence="1">Cell membrane</location>
        <topology evidence="1">Multi-pass membrane protein</topology>
    </subcellularLocation>
</comment>
<protein>
    <submittedName>
        <fullName evidence="10">Efflux ABC transporter, permease protein</fullName>
    </submittedName>
</protein>
<feature type="domain" description="MacB-like periplasmic core" evidence="9">
    <location>
        <begin position="21"/>
        <end position="254"/>
    </location>
</feature>
<dbReference type="InterPro" id="IPR025857">
    <property type="entry name" value="MacB_PCD"/>
</dbReference>
<feature type="transmembrane region" description="Helical" evidence="7">
    <location>
        <begin position="21"/>
        <end position="42"/>
    </location>
</feature>
<evidence type="ECO:0000256" key="6">
    <source>
        <dbReference type="ARBA" id="ARBA00038076"/>
    </source>
</evidence>
<dbReference type="OrthoDB" id="9770036at2"/>
<dbReference type="GO" id="GO:0022857">
    <property type="term" value="F:transmembrane transporter activity"/>
    <property type="evidence" value="ECO:0007669"/>
    <property type="project" value="TreeGrafter"/>
</dbReference>
<evidence type="ECO:0000313" key="10">
    <source>
        <dbReference type="EMBL" id="EFR31266.1"/>
    </source>
</evidence>
<reference evidence="10 11" key="1">
    <citation type="submission" date="2010-10" db="EMBL/GenBank/DDBJ databases">
        <authorList>
            <person name="Durkin A.S."/>
            <person name="Madupu R."/>
            <person name="Torralba M."/>
            <person name="Gillis M."/>
            <person name="Methe B."/>
            <person name="Sutton G."/>
            <person name="Nelson K.E."/>
        </authorList>
    </citation>
    <scope>NUCLEOTIDE SEQUENCE [LARGE SCALE GENOMIC DNA]</scope>
    <source>
        <strain evidence="10 11">ACS-139-V-Col8</strain>
    </source>
</reference>
<gene>
    <name evidence="10" type="ORF">HMPREF9257_1415</name>
</gene>
<dbReference type="STRING" id="908337.HMPREF9257_1415"/>
<evidence type="ECO:0000259" key="9">
    <source>
        <dbReference type="Pfam" id="PF12704"/>
    </source>
</evidence>
<evidence type="ECO:0000256" key="4">
    <source>
        <dbReference type="ARBA" id="ARBA00022989"/>
    </source>
</evidence>
<feature type="domain" description="ABC3 transporter permease C-terminal" evidence="8">
    <location>
        <begin position="294"/>
        <end position="405"/>
    </location>
</feature>
<evidence type="ECO:0000256" key="3">
    <source>
        <dbReference type="ARBA" id="ARBA00022692"/>
    </source>
</evidence>
<dbReference type="InterPro" id="IPR050250">
    <property type="entry name" value="Macrolide_Exporter_MacB"/>
</dbReference>
<name>E4KPC8_9LACT</name>
<dbReference type="EMBL" id="AENN01000015">
    <property type="protein sequence ID" value="EFR31266.1"/>
    <property type="molecule type" value="Genomic_DNA"/>
</dbReference>
<comment type="caution">
    <text evidence="10">The sequence shown here is derived from an EMBL/GenBank/DDBJ whole genome shotgun (WGS) entry which is preliminary data.</text>
</comment>
<sequence>MKLIEIIKSSFTSLRMNGRRTFLTMFGIIIGIAAVITILSLGNGFRQKTLDELVKDDQGRQSQSFYFNVTSLEEEDYQKLNPFNDQIVTELEELPGVDEIKLDSEESDPQVYASFKQGRKDKVDIVYGYEEETDLPLLAGRNLMKADNQAKRHYLIIDEHLAANYFEDFQAAINQSVDLDEQPYTIVGIFQSQMSEEDLANQDSFGFGTSSNPQAYIPQASYKRDHPQESKNFGITAYFEEGTNIKSVSKAIADYLKDHGPDKDNGEYGYYDTSEMMAEIGKQLDMVTLFISAVASISLFIAGIGVMNMMYISVSERTREIGIRRSIGATQTSIQTQFLLEGIAITTFGGLLGYLLGLGLAALVGNFLPFKAVYDLKSALISVAIAVLIGLVFSYFPARQAARKNVVEILR</sequence>
<proteinExistence type="inferred from homology"/>
<evidence type="ECO:0000256" key="7">
    <source>
        <dbReference type="SAM" id="Phobius"/>
    </source>
</evidence>
<keyword evidence="3 7" id="KW-0812">Transmembrane</keyword>
<dbReference type="PANTHER" id="PTHR30572">
    <property type="entry name" value="MEMBRANE COMPONENT OF TRANSPORTER-RELATED"/>
    <property type="match status" value="1"/>
</dbReference>
<dbReference type="GO" id="GO:0005886">
    <property type="term" value="C:plasma membrane"/>
    <property type="evidence" value="ECO:0007669"/>
    <property type="project" value="UniProtKB-SubCell"/>
</dbReference>
<dbReference type="RefSeq" id="WP_006418469.1">
    <property type="nucleotide sequence ID" value="NZ_AENN01000015.1"/>
</dbReference>
<organism evidence="10 11">
    <name type="scientific">Eremococcus coleocola ACS-139-V-Col8</name>
    <dbReference type="NCBI Taxonomy" id="908337"/>
    <lineage>
        <taxon>Bacteria</taxon>
        <taxon>Bacillati</taxon>
        <taxon>Bacillota</taxon>
        <taxon>Bacilli</taxon>
        <taxon>Lactobacillales</taxon>
        <taxon>Aerococcaceae</taxon>
        <taxon>Eremococcus</taxon>
    </lineage>
</organism>
<evidence type="ECO:0000256" key="5">
    <source>
        <dbReference type="ARBA" id="ARBA00023136"/>
    </source>
</evidence>
<feature type="transmembrane region" description="Helical" evidence="7">
    <location>
        <begin position="289"/>
        <end position="314"/>
    </location>
</feature>
<evidence type="ECO:0000256" key="2">
    <source>
        <dbReference type="ARBA" id="ARBA00022475"/>
    </source>
</evidence>
<keyword evidence="5 7" id="KW-0472">Membrane</keyword>
<feature type="transmembrane region" description="Helical" evidence="7">
    <location>
        <begin position="338"/>
        <end position="364"/>
    </location>
</feature>